<dbReference type="Proteomes" id="UP000254875">
    <property type="component" value="Unassembled WGS sequence"/>
</dbReference>
<dbReference type="InterPro" id="IPR058633">
    <property type="entry name" value="EmrA/FarA_HH"/>
</dbReference>
<feature type="compositionally biased region" description="Gly residues" evidence="9">
    <location>
        <begin position="9"/>
        <end position="22"/>
    </location>
</feature>
<feature type="transmembrane region" description="Helical" evidence="10">
    <location>
        <begin position="30"/>
        <end position="49"/>
    </location>
</feature>
<dbReference type="GO" id="GO:0015721">
    <property type="term" value="P:bile acid and bile salt transport"/>
    <property type="evidence" value="ECO:0007669"/>
    <property type="project" value="UniProtKB-ARBA"/>
</dbReference>
<evidence type="ECO:0000256" key="7">
    <source>
        <dbReference type="ARBA" id="ARBA00022989"/>
    </source>
</evidence>
<feature type="region of interest" description="Disordered" evidence="9">
    <location>
        <begin position="1"/>
        <end position="22"/>
    </location>
</feature>
<accession>A0A370MWU6</accession>
<keyword evidence="7 10" id="KW-1133">Transmembrane helix</keyword>
<keyword evidence="5" id="KW-0997">Cell inner membrane</keyword>
<evidence type="ECO:0000256" key="4">
    <source>
        <dbReference type="ARBA" id="ARBA00022475"/>
    </source>
</evidence>
<evidence type="ECO:0000256" key="10">
    <source>
        <dbReference type="SAM" id="Phobius"/>
    </source>
</evidence>
<keyword evidence="3" id="KW-0813">Transport</keyword>
<gene>
    <name evidence="13" type="ORF">DLM46_35990</name>
</gene>
<dbReference type="GO" id="GO:0005886">
    <property type="term" value="C:plasma membrane"/>
    <property type="evidence" value="ECO:0007669"/>
    <property type="project" value="UniProtKB-SubCell"/>
</dbReference>
<dbReference type="RefSeq" id="WP_115109213.1">
    <property type="nucleotide sequence ID" value="NZ_QHKS01000045.1"/>
</dbReference>
<dbReference type="FunFam" id="2.40.30.170:FF:000003">
    <property type="entry name" value="Multidrug resistance protein A"/>
    <property type="match status" value="1"/>
</dbReference>
<evidence type="ECO:0000313" key="14">
    <source>
        <dbReference type="Proteomes" id="UP000254875"/>
    </source>
</evidence>
<comment type="caution">
    <text evidence="13">The sequence shown here is derived from an EMBL/GenBank/DDBJ whole genome shotgun (WGS) entry which is preliminary data.</text>
</comment>
<feature type="domain" description="p-hydroxybenzoic acid efflux pump subunit AaeA-like beta-barrel" evidence="12">
    <location>
        <begin position="258"/>
        <end position="350"/>
    </location>
</feature>
<keyword evidence="6 10" id="KW-0812">Transmembrane</keyword>
<sequence>MNASATDSGAGGKPPGDSGGGRGGALRWRIAGSILLALAALGIAVWWLVAGRYRESTEDAYVDGNVVSVTAQVSGVITAINADNTDYVTAGNPLVKLDDTDAKLALARAEAQLAKTVRQVRTQYAAVEQGRANQQLREIELARVKADLAHRKELVGSGAISGEEARHAEDAVRASVAALNAANHQLAASTAQVDHTTLATHPDVLAASSQVRDAYVAAYRTEVPAPVTGVVTKRSAQVGQKISPGISLMSVVPLDHLWVNANFKESQLRHIRIGQPVRLYADVYGDDVVYQGTVIGQDAGTGSAFSLLPAQNATGNWIKIVQRVPVRIALDPQQVAKHPLQLGLSMKVVVETQQRNGTRLVAPGSRAHGYQTDVFAGELARADDVVQKIIQANQ</sequence>
<evidence type="ECO:0000256" key="1">
    <source>
        <dbReference type="ARBA" id="ARBA00004377"/>
    </source>
</evidence>
<evidence type="ECO:0000256" key="5">
    <source>
        <dbReference type="ARBA" id="ARBA00022519"/>
    </source>
</evidence>
<dbReference type="GO" id="GO:0046677">
    <property type="term" value="P:response to antibiotic"/>
    <property type="evidence" value="ECO:0007669"/>
    <property type="project" value="UniProtKB-ARBA"/>
</dbReference>
<dbReference type="SUPFAM" id="SSF111369">
    <property type="entry name" value="HlyD-like secretion proteins"/>
    <property type="match status" value="2"/>
</dbReference>
<dbReference type="EMBL" id="QHKS01000045">
    <property type="protein sequence ID" value="RDJ97804.1"/>
    <property type="molecule type" value="Genomic_DNA"/>
</dbReference>
<evidence type="ECO:0000313" key="13">
    <source>
        <dbReference type="EMBL" id="RDJ97804.1"/>
    </source>
</evidence>
<dbReference type="Gene3D" id="2.40.30.170">
    <property type="match status" value="1"/>
</dbReference>
<dbReference type="PANTHER" id="PTHR30386:SF19">
    <property type="entry name" value="MULTIDRUG EXPORT PROTEIN EMRA-RELATED"/>
    <property type="match status" value="1"/>
</dbReference>
<dbReference type="InterPro" id="IPR050739">
    <property type="entry name" value="MFP"/>
</dbReference>
<dbReference type="GO" id="GO:1990961">
    <property type="term" value="P:xenobiotic detoxification by transmembrane export across the plasma membrane"/>
    <property type="evidence" value="ECO:0007669"/>
    <property type="project" value="UniProtKB-ARBA"/>
</dbReference>
<comment type="subcellular location">
    <subcellularLocation>
        <location evidence="1">Cell inner membrane</location>
        <topology evidence="1">Single-pass membrane protein</topology>
    </subcellularLocation>
</comment>
<comment type="similarity">
    <text evidence="2">Belongs to the membrane fusion protein (MFP) (TC 8.A.1) family.</text>
</comment>
<name>A0A370MWU6_9BURK</name>
<dbReference type="Pfam" id="PF25885">
    <property type="entry name" value="HH_EMRA"/>
    <property type="match status" value="1"/>
</dbReference>
<dbReference type="PANTHER" id="PTHR30386">
    <property type="entry name" value="MEMBRANE FUSION SUBUNIT OF EMRAB-TOLC MULTIDRUG EFFLUX PUMP"/>
    <property type="match status" value="1"/>
</dbReference>
<evidence type="ECO:0000256" key="8">
    <source>
        <dbReference type="ARBA" id="ARBA00023136"/>
    </source>
</evidence>
<reference evidence="14" key="1">
    <citation type="submission" date="2018-05" db="EMBL/GenBank/DDBJ databases">
        <authorList>
            <person name="Feng T."/>
        </authorList>
    </citation>
    <scope>NUCLEOTIDE SEQUENCE [LARGE SCALE GENOMIC DNA]</scope>
    <source>
        <strain evidence="14">S27</strain>
    </source>
</reference>
<keyword evidence="14" id="KW-1185">Reference proteome</keyword>
<dbReference type="Gene3D" id="2.40.50.100">
    <property type="match status" value="1"/>
</dbReference>
<evidence type="ECO:0000256" key="2">
    <source>
        <dbReference type="ARBA" id="ARBA00009477"/>
    </source>
</evidence>
<feature type="domain" description="Multidrug export protein EmrA/FarA alpha-helical hairpin" evidence="11">
    <location>
        <begin position="100"/>
        <end position="221"/>
    </location>
</feature>
<evidence type="ECO:0000256" key="9">
    <source>
        <dbReference type="SAM" id="MobiDB-lite"/>
    </source>
</evidence>
<evidence type="ECO:0000259" key="12">
    <source>
        <dbReference type="Pfam" id="PF25963"/>
    </source>
</evidence>
<keyword evidence="4" id="KW-1003">Cell membrane</keyword>
<organism evidence="13 14">
    <name type="scientific">Paraburkholderia lacunae</name>
    <dbReference type="NCBI Taxonomy" id="2211104"/>
    <lineage>
        <taxon>Bacteria</taxon>
        <taxon>Pseudomonadati</taxon>
        <taxon>Pseudomonadota</taxon>
        <taxon>Betaproteobacteria</taxon>
        <taxon>Burkholderiales</taxon>
        <taxon>Burkholderiaceae</taxon>
        <taxon>Paraburkholderia</taxon>
    </lineage>
</organism>
<dbReference type="InterPro" id="IPR058634">
    <property type="entry name" value="AaeA-lik-b-barrel"/>
</dbReference>
<evidence type="ECO:0000259" key="11">
    <source>
        <dbReference type="Pfam" id="PF25885"/>
    </source>
</evidence>
<dbReference type="AlphaFoldDB" id="A0A370MWU6"/>
<evidence type="ECO:0000256" key="3">
    <source>
        <dbReference type="ARBA" id="ARBA00022448"/>
    </source>
</evidence>
<keyword evidence="8 10" id="KW-0472">Membrane</keyword>
<dbReference type="Pfam" id="PF25963">
    <property type="entry name" value="Beta-barrel_AAEA"/>
    <property type="match status" value="1"/>
</dbReference>
<protein>
    <submittedName>
        <fullName evidence="13">EmrA/EmrK family multidrug efflux transporter periplasmic adaptor subunit</fullName>
    </submittedName>
</protein>
<evidence type="ECO:0000256" key="6">
    <source>
        <dbReference type="ARBA" id="ARBA00022692"/>
    </source>
</evidence>
<dbReference type="OrthoDB" id="9811754at2"/>
<proteinExistence type="inferred from homology"/>